<evidence type="ECO:0000256" key="1">
    <source>
        <dbReference type="SAM" id="MobiDB-lite"/>
    </source>
</evidence>
<organism evidence="2 3">
    <name type="scientific">Dipteronia sinensis</name>
    <dbReference type="NCBI Taxonomy" id="43782"/>
    <lineage>
        <taxon>Eukaryota</taxon>
        <taxon>Viridiplantae</taxon>
        <taxon>Streptophyta</taxon>
        <taxon>Embryophyta</taxon>
        <taxon>Tracheophyta</taxon>
        <taxon>Spermatophyta</taxon>
        <taxon>Magnoliopsida</taxon>
        <taxon>eudicotyledons</taxon>
        <taxon>Gunneridae</taxon>
        <taxon>Pentapetalae</taxon>
        <taxon>rosids</taxon>
        <taxon>malvids</taxon>
        <taxon>Sapindales</taxon>
        <taxon>Sapindaceae</taxon>
        <taxon>Hippocastanoideae</taxon>
        <taxon>Acereae</taxon>
        <taxon>Dipteronia</taxon>
    </lineage>
</organism>
<evidence type="ECO:0000313" key="3">
    <source>
        <dbReference type="Proteomes" id="UP001281410"/>
    </source>
</evidence>
<reference evidence="2" key="1">
    <citation type="journal article" date="2023" name="Plant J.">
        <title>Genome sequences and population genomics provide insights into the demographic history, inbreeding, and mutation load of two 'living fossil' tree species of Dipteronia.</title>
        <authorList>
            <person name="Feng Y."/>
            <person name="Comes H.P."/>
            <person name="Chen J."/>
            <person name="Zhu S."/>
            <person name="Lu R."/>
            <person name="Zhang X."/>
            <person name="Li P."/>
            <person name="Qiu J."/>
            <person name="Olsen K.M."/>
            <person name="Qiu Y."/>
        </authorList>
    </citation>
    <scope>NUCLEOTIDE SEQUENCE</scope>
    <source>
        <strain evidence="2">NBL</strain>
    </source>
</reference>
<evidence type="ECO:0000313" key="2">
    <source>
        <dbReference type="EMBL" id="KAK3205013.1"/>
    </source>
</evidence>
<dbReference type="EMBL" id="JANJYJ010000006">
    <property type="protein sequence ID" value="KAK3205013.1"/>
    <property type="molecule type" value="Genomic_DNA"/>
</dbReference>
<sequence>MLTWDTSFGVEFCLPKTSTQQDLRGQNRKDNSTCMHLIRNNRTIPDESETTQVTPDITGPSDDVMAGNQPTAIAGVQRFSPTTEEITQLFCESLQQLIVDTQVIEFLLQLL</sequence>
<accession>A0AAE0A7Y9</accession>
<dbReference type="AlphaFoldDB" id="A0AAE0A7Y9"/>
<dbReference type="Proteomes" id="UP001281410">
    <property type="component" value="Unassembled WGS sequence"/>
</dbReference>
<protein>
    <submittedName>
        <fullName evidence="2">Uncharacterized protein</fullName>
    </submittedName>
</protein>
<name>A0AAE0A7Y9_9ROSI</name>
<keyword evidence="3" id="KW-1185">Reference proteome</keyword>
<comment type="caution">
    <text evidence="2">The sequence shown here is derived from an EMBL/GenBank/DDBJ whole genome shotgun (WGS) entry which is preliminary data.</text>
</comment>
<feature type="region of interest" description="Disordered" evidence="1">
    <location>
        <begin position="40"/>
        <end position="64"/>
    </location>
</feature>
<proteinExistence type="predicted"/>
<gene>
    <name evidence="2" type="ORF">Dsin_019059</name>
</gene>